<evidence type="ECO:0000259" key="1">
    <source>
        <dbReference type="Pfam" id="PF05368"/>
    </source>
</evidence>
<organism evidence="2 3">
    <name type="scientific">Colletotrichum plurivorum</name>
    <dbReference type="NCBI Taxonomy" id="2175906"/>
    <lineage>
        <taxon>Eukaryota</taxon>
        <taxon>Fungi</taxon>
        <taxon>Dikarya</taxon>
        <taxon>Ascomycota</taxon>
        <taxon>Pezizomycotina</taxon>
        <taxon>Sordariomycetes</taxon>
        <taxon>Hypocreomycetidae</taxon>
        <taxon>Glomerellales</taxon>
        <taxon>Glomerellaceae</taxon>
        <taxon>Colletotrichum</taxon>
        <taxon>Colletotrichum orchidearum species complex</taxon>
    </lineage>
</organism>
<name>A0A8H6KCK6_9PEZI</name>
<reference evidence="2" key="1">
    <citation type="journal article" date="2020" name="Phytopathology">
        <title>Genome Sequence Resources of Colletotrichum truncatum, C. plurivorum, C. musicola, and C. sojae: Four Species Pathogenic to Soybean (Glycine max).</title>
        <authorList>
            <person name="Rogerio F."/>
            <person name="Boufleur T.R."/>
            <person name="Ciampi-Guillardi M."/>
            <person name="Sukno S.A."/>
            <person name="Thon M.R."/>
            <person name="Massola Junior N.S."/>
            <person name="Baroncelli R."/>
        </authorList>
    </citation>
    <scope>NUCLEOTIDE SEQUENCE</scope>
    <source>
        <strain evidence="2">LFN00145</strain>
    </source>
</reference>
<sequence length="322" mass="35568">MGLFGSSSSESAAEILVVTSASGKQASHLLPLLTSTKFKLRLISHSQNSASKLQDRYPSAEVVVADLSSPDACRELVRGATAIYHAGPSIHSREREMGFNMIDAATAEFISPGSQLRHFVFSSVLGTQHRKLMQHDLKSFVEERLMLSPVPWTILQPTNFMDQYPVASLAGMEVPTMEPMWDPDVPNSLLALRDLAEVGAKVLLEREKHYYAQYPLCSTLPTSDSAVFEVIGKAIGKEVQVKLLSFEQGVDRLLNVVFGGSSAFASEGDLRPDITRDEAERLVLFCTRYSMAGSPNVLRWLLGREPTTVEEWVKLQLQKAKL</sequence>
<proteinExistence type="predicted"/>
<feature type="domain" description="NmrA-like" evidence="1">
    <location>
        <begin position="16"/>
        <end position="248"/>
    </location>
</feature>
<evidence type="ECO:0000313" key="2">
    <source>
        <dbReference type="EMBL" id="KAF6828615.1"/>
    </source>
</evidence>
<dbReference type="InterPro" id="IPR036291">
    <property type="entry name" value="NAD(P)-bd_dom_sf"/>
</dbReference>
<evidence type="ECO:0000313" key="3">
    <source>
        <dbReference type="Proteomes" id="UP000654918"/>
    </source>
</evidence>
<dbReference type="PANTHER" id="PTHR43162">
    <property type="match status" value="1"/>
</dbReference>
<dbReference type="Proteomes" id="UP000654918">
    <property type="component" value="Unassembled WGS sequence"/>
</dbReference>
<protein>
    <submittedName>
        <fullName evidence="2">Nucleoside-diphosphate-sugar epimerase</fullName>
    </submittedName>
</protein>
<dbReference type="Pfam" id="PF05368">
    <property type="entry name" value="NmrA"/>
    <property type="match status" value="1"/>
</dbReference>
<comment type="caution">
    <text evidence="2">The sequence shown here is derived from an EMBL/GenBank/DDBJ whole genome shotgun (WGS) entry which is preliminary data.</text>
</comment>
<gene>
    <name evidence="2" type="ORF">CPLU01_08384</name>
</gene>
<dbReference type="EMBL" id="WIGO01000119">
    <property type="protein sequence ID" value="KAF6828615.1"/>
    <property type="molecule type" value="Genomic_DNA"/>
</dbReference>
<dbReference type="AlphaFoldDB" id="A0A8H6KCK6"/>
<dbReference type="InterPro" id="IPR008030">
    <property type="entry name" value="NmrA-like"/>
</dbReference>
<dbReference type="SUPFAM" id="SSF51735">
    <property type="entry name" value="NAD(P)-binding Rossmann-fold domains"/>
    <property type="match status" value="1"/>
</dbReference>
<dbReference type="InterPro" id="IPR051604">
    <property type="entry name" value="Ergot_Alk_Oxidoreductase"/>
</dbReference>
<keyword evidence="3" id="KW-1185">Reference proteome</keyword>
<dbReference type="Gene3D" id="3.40.50.720">
    <property type="entry name" value="NAD(P)-binding Rossmann-like Domain"/>
    <property type="match status" value="1"/>
</dbReference>
<dbReference type="PANTHER" id="PTHR43162:SF1">
    <property type="entry name" value="PRESTALK A DIFFERENTIATION PROTEIN A"/>
    <property type="match status" value="1"/>
</dbReference>
<accession>A0A8H6KCK6</accession>